<sequence length="195" mass="21200">MHHLHHNRDLALQTYLALHSQHESLIQHLDELRPSSSYSSISISSISIGSNRSPSTSPTRSSHDHSHSHSHSHCGRSSSPLPRQRQRSSGFGPGSAMAASAATSVFGSSSSLTSSLAGSVGLDDETLAEVALEEAKLCSVNEGIKRTLTELLNCEATRGEDNRLFRSWVQGRLMEAERELRRGRRRRSAGSACSE</sequence>
<dbReference type="AlphaFoldDB" id="A0AAE0U271"/>
<dbReference type="EMBL" id="JAUTDP010000016">
    <property type="protein sequence ID" value="KAK3388268.1"/>
    <property type="molecule type" value="Genomic_DNA"/>
</dbReference>
<feature type="region of interest" description="Disordered" evidence="1">
    <location>
        <begin position="46"/>
        <end position="97"/>
    </location>
</feature>
<organism evidence="2 3">
    <name type="scientific">Sordaria brevicollis</name>
    <dbReference type="NCBI Taxonomy" id="83679"/>
    <lineage>
        <taxon>Eukaryota</taxon>
        <taxon>Fungi</taxon>
        <taxon>Dikarya</taxon>
        <taxon>Ascomycota</taxon>
        <taxon>Pezizomycotina</taxon>
        <taxon>Sordariomycetes</taxon>
        <taxon>Sordariomycetidae</taxon>
        <taxon>Sordariales</taxon>
        <taxon>Sordariaceae</taxon>
        <taxon>Sordaria</taxon>
    </lineage>
</organism>
<evidence type="ECO:0000256" key="1">
    <source>
        <dbReference type="SAM" id="MobiDB-lite"/>
    </source>
</evidence>
<evidence type="ECO:0000313" key="3">
    <source>
        <dbReference type="Proteomes" id="UP001281003"/>
    </source>
</evidence>
<proteinExistence type="predicted"/>
<comment type="caution">
    <text evidence="2">The sequence shown here is derived from an EMBL/GenBank/DDBJ whole genome shotgun (WGS) entry which is preliminary data.</text>
</comment>
<evidence type="ECO:0000313" key="2">
    <source>
        <dbReference type="EMBL" id="KAK3388268.1"/>
    </source>
</evidence>
<dbReference type="Proteomes" id="UP001281003">
    <property type="component" value="Unassembled WGS sequence"/>
</dbReference>
<gene>
    <name evidence="2" type="ORF">B0T20DRAFT_457376</name>
</gene>
<feature type="compositionally biased region" description="Low complexity" evidence="1">
    <location>
        <begin position="46"/>
        <end position="60"/>
    </location>
</feature>
<feature type="compositionally biased region" description="Low complexity" evidence="1">
    <location>
        <begin position="75"/>
        <end position="89"/>
    </location>
</feature>
<protein>
    <submittedName>
        <fullName evidence="2">Uncharacterized protein</fullName>
    </submittedName>
</protein>
<reference evidence="2" key="2">
    <citation type="submission" date="2023-07" db="EMBL/GenBank/DDBJ databases">
        <authorList>
            <consortium name="Lawrence Berkeley National Laboratory"/>
            <person name="Haridas S."/>
            <person name="Hensen N."/>
            <person name="Bonometti L."/>
            <person name="Westerberg I."/>
            <person name="Brannstrom I.O."/>
            <person name="Guillou S."/>
            <person name="Cros-Aarteil S."/>
            <person name="Calhoun S."/>
            <person name="Kuo A."/>
            <person name="Mondo S."/>
            <person name="Pangilinan J."/>
            <person name="Riley R."/>
            <person name="LaButti K."/>
            <person name="Andreopoulos B."/>
            <person name="Lipzen A."/>
            <person name="Chen C."/>
            <person name="Yanf M."/>
            <person name="Daum C."/>
            <person name="Ng V."/>
            <person name="Clum A."/>
            <person name="Steindorff A."/>
            <person name="Ohm R."/>
            <person name="Martin F."/>
            <person name="Silar P."/>
            <person name="Natvig D."/>
            <person name="Lalanne C."/>
            <person name="Gautier V."/>
            <person name="Ament-velasquez S.L."/>
            <person name="Kruys A."/>
            <person name="Hutchinson M.I."/>
            <person name="Powell A.J."/>
            <person name="Barry K."/>
            <person name="Miller A.N."/>
            <person name="Grigoriev I.V."/>
            <person name="Debuchy R."/>
            <person name="Gladieux P."/>
            <person name="Thoren M.H."/>
            <person name="Johannesson H."/>
        </authorList>
    </citation>
    <scope>NUCLEOTIDE SEQUENCE</scope>
    <source>
        <strain evidence="2">FGSC 1904</strain>
    </source>
</reference>
<reference evidence="2" key="1">
    <citation type="journal article" date="2023" name="Mol. Phylogenet. Evol.">
        <title>Genome-scale phylogeny and comparative genomics of the fungal order Sordariales.</title>
        <authorList>
            <person name="Hensen N."/>
            <person name="Bonometti L."/>
            <person name="Westerberg I."/>
            <person name="Brannstrom I.O."/>
            <person name="Guillou S."/>
            <person name="Cros-Aarteil S."/>
            <person name="Calhoun S."/>
            <person name="Haridas S."/>
            <person name="Kuo A."/>
            <person name="Mondo S."/>
            <person name="Pangilinan J."/>
            <person name="Riley R."/>
            <person name="LaButti K."/>
            <person name="Andreopoulos B."/>
            <person name="Lipzen A."/>
            <person name="Chen C."/>
            <person name="Yan M."/>
            <person name="Daum C."/>
            <person name="Ng V."/>
            <person name="Clum A."/>
            <person name="Steindorff A."/>
            <person name="Ohm R.A."/>
            <person name="Martin F."/>
            <person name="Silar P."/>
            <person name="Natvig D.O."/>
            <person name="Lalanne C."/>
            <person name="Gautier V."/>
            <person name="Ament-Velasquez S.L."/>
            <person name="Kruys A."/>
            <person name="Hutchinson M.I."/>
            <person name="Powell A.J."/>
            <person name="Barry K."/>
            <person name="Miller A.N."/>
            <person name="Grigoriev I.V."/>
            <person name="Debuchy R."/>
            <person name="Gladieux P."/>
            <person name="Hiltunen Thoren M."/>
            <person name="Johannesson H."/>
        </authorList>
    </citation>
    <scope>NUCLEOTIDE SEQUENCE</scope>
    <source>
        <strain evidence="2">FGSC 1904</strain>
    </source>
</reference>
<name>A0AAE0U271_SORBR</name>
<accession>A0AAE0U271</accession>
<keyword evidence="3" id="KW-1185">Reference proteome</keyword>